<gene>
    <name evidence="1" type="ORF">QTP70_026034</name>
</gene>
<name>A0AAE0Q4I8_9TELE</name>
<comment type="caution">
    <text evidence="1">The sequence shown here is derived from an EMBL/GenBank/DDBJ whole genome shotgun (WGS) entry which is preliminary data.</text>
</comment>
<dbReference type="EMBL" id="JAUCMX010000022">
    <property type="protein sequence ID" value="KAK3513598.1"/>
    <property type="molecule type" value="Genomic_DNA"/>
</dbReference>
<evidence type="ECO:0000313" key="1">
    <source>
        <dbReference type="EMBL" id="KAK3513598.1"/>
    </source>
</evidence>
<dbReference type="Proteomes" id="UP001274896">
    <property type="component" value="Unassembled WGS sequence"/>
</dbReference>
<protein>
    <submittedName>
        <fullName evidence="1">Uncharacterized protein</fullName>
    </submittedName>
</protein>
<evidence type="ECO:0000313" key="2">
    <source>
        <dbReference type="Proteomes" id="UP001274896"/>
    </source>
</evidence>
<organism evidence="1 2">
    <name type="scientific">Hemibagrus guttatus</name>
    <dbReference type="NCBI Taxonomy" id="175788"/>
    <lineage>
        <taxon>Eukaryota</taxon>
        <taxon>Metazoa</taxon>
        <taxon>Chordata</taxon>
        <taxon>Craniata</taxon>
        <taxon>Vertebrata</taxon>
        <taxon>Euteleostomi</taxon>
        <taxon>Actinopterygii</taxon>
        <taxon>Neopterygii</taxon>
        <taxon>Teleostei</taxon>
        <taxon>Ostariophysi</taxon>
        <taxon>Siluriformes</taxon>
        <taxon>Bagridae</taxon>
        <taxon>Hemibagrus</taxon>
    </lineage>
</organism>
<reference evidence="1" key="1">
    <citation type="submission" date="2023-06" db="EMBL/GenBank/DDBJ databases">
        <title>Male Hemibagrus guttatus genome.</title>
        <authorList>
            <person name="Bian C."/>
        </authorList>
    </citation>
    <scope>NUCLEOTIDE SEQUENCE</scope>
    <source>
        <strain evidence="1">Male_cb2023</strain>
        <tissue evidence="1">Muscle</tissue>
    </source>
</reference>
<proteinExistence type="predicted"/>
<dbReference type="AlphaFoldDB" id="A0AAE0Q4I8"/>
<sequence>MHYGKKASRRRQCHALGNVLLGNLVSCHPCGCYIDMYHLPKHCCRPCVDLASKFPRSQSNPASVGCAGQKSLIHGGPTSQLTGLKGSAANILVPDTTAHLQGSSGVHALTCQDCFGSKRGTNTILGRQS</sequence>
<keyword evidence="2" id="KW-1185">Reference proteome</keyword>
<accession>A0AAE0Q4I8</accession>